<name>A0A8H6CMP2_9LECA</name>
<dbReference type="RefSeq" id="XP_037154780.1">
    <property type="nucleotide sequence ID" value="XM_037299954.1"/>
</dbReference>
<dbReference type="AlphaFoldDB" id="A0A8H6CMP2"/>
<evidence type="ECO:0000256" key="1">
    <source>
        <dbReference type="SAM" id="MobiDB-lite"/>
    </source>
</evidence>
<evidence type="ECO:0000313" key="3">
    <source>
        <dbReference type="Proteomes" id="UP000593566"/>
    </source>
</evidence>
<dbReference type="GeneID" id="59337488"/>
<gene>
    <name evidence="2" type="ORF">HO133_009093</name>
</gene>
<feature type="region of interest" description="Disordered" evidence="1">
    <location>
        <begin position="403"/>
        <end position="427"/>
    </location>
</feature>
<dbReference type="Proteomes" id="UP000593566">
    <property type="component" value="Unassembled WGS sequence"/>
</dbReference>
<dbReference type="EMBL" id="JACCJB010000006">
    <property type="protein sequence ID" value="KAF6226227.1"/>
    <property type="molecule type" value="Genomic_DNA"/>
</dbReference>
<comment type="caution">
    <text evidence="2">The sequence shown here is derived from an EMBL/GenBank/DDBJ whole genome shotgun (WGS) entry which is preliminary data.</text>
</comment>
<feature type="compositionally biased region" description="Basic and acidic residues" evidence="1">
    <location>
        <begin position="409"/>
        <end position="421"/>
    </location>
</feature>
<organism evidence="2 3">
    <name type="scientific">Letharia lupina</name>
    <dbReference type="NCBI Taxonomy" id="560253"/>
    <lineage>
        <taxon>Eukaryota</taxon>
        <taxon>Fungi</taxon>
        <taxon>Dikarya</taxon>
        <taxon>Ascomycota</taxon>
        <taxon>Pezizomycotina</taxon>
        <taxon>Lecanoromycetes</taxon>
        <taxon>OSLEUM clade</taxon>
        <taxon>Lecanoromycetidae</taxon>
        <taxon>Lecanorales</taxon>
        <taxon>Lecanorineae</taxon>
        <taxon>Parmeliaceae</taxon>
        <taxon>Letharia</taxon>
    </lineage>
</organism>
<evidence type="ECO:0000313" key="2">
    <source>
        <dbReference type="EMBL" id="KAF6226227.1"/>
    </source>
</evidence>
<keyword evidence="3" id="KW-1185">Reference proteome</keyword>
<dbReference type="PANTHER" id="PTHR37852">
    <property type="entry name" value="YALI0B21208P"/>
    <property type="match status" value="1"/>
</dbReference>
<reference evidence="2 3" key="1">
    <citation type="journal article" date="2020" name="Genomics">
        <title>Complete, high-quality genomes from long-read metagenomic sequencing of two wolf lichen thalli reveals enigmatic genome architecture.</title>
        <authorList>
            <person name="McKenzie S.K."/>
            <person name="Walston R.F."/>
            <person name="Allen J.L."/>
        </authorList>
    </citation>
    <scope>NUCLEOTIDE SEQUENCE [LARGE SCALE GENOMIC DNA]</scope>
    <source>
        <strain evidence="2">WasteWater1</strain>
    </source>
</reference>
<feature type="region of interest" description="Disordered" evidence="1">
    <location>
        <begin position="227"/>
        <end position="271"/>
    </location>
</feature>
<protein>
    <submittedName>
        <fullName evidence="2">Uncharacterized protein</fullName>
    </submittedName>
</protein>
<proteinExistence type="predicted"/>
<accession>A0A8H6CMP2</accession>
<feature type="compositionally biased region" description="Basic and acidic residues" evidence="1">
    <location>
        <begin position="227"/>
        <end position="250"/>
    </location>
</feature>
<dbReference type="PANTHER" id="PTHR37852:SF1">
    <property type="entry name" value="HIG1 DOMAIN-CONTAINING PROTEIN"/>
    <property type="match status" value="1"/>
</dbReference>
<sequence>MVDLGPGSAPQRAGRKLWQLHYYKENVMESKEFPVDAGNPLKYRPQPVPSYENRLSIPFFVRFSAATAGAVLTGAALGVSHGGKLAGMRFRAENSHRFPATSTGWYLYHKSKNYHVMLGGIKEGLKMGSKIGFWTGSFFLVEEAVDEWRGTKDFLSTVVAGMTIAAGFSGQPWNILPLNTAARTIRIGLYGGLAFGLAQDALGLARGRRLGYVDFLLGRNRDTSELQEVKGRRGGYRAHDRSDEAHDDPGPRPCGASVGGGGTPQDDGNFQEQEGRLVPYTFPMLQPDHAVFLVRTFNVRTSKIKQSCEENYICMDKSKNFKTNIVPLLSTLTSKDRDTYHKAVKKLKDENEIKSLMPWGPSGAKTAFDRGYDAGLASVRRDHKTKGGQSDPRAVRKQVNHTSYAYGPSRHEPLRQKDLSPYHKSTI</sequence>